<evidence type="ECO:0000313" key="3">
    <source>
        <dbReference type="Proteomes" id="UP001243330"/>
    </source>
</evidence>
<dbReference type="Proteomes" id="UP001243330">
    <property type="component" value="Unassembled WGS sequence"/>
</dbReference>
<feature type="transmembrane region" description="Helical" evidence="1">
    <location>
        <begin position="190"/>
        <end position="215"/>
    </location>
</feature>
<evidence type="ECO:0000256" key="1">
    <source>
        <dbReference type="SAM" id="Phobius"/>
    </source>
</evidence>
<feature type="transmembrane region" description="Helical" evidence="1">
    <location>
        <begin position="46"/>
        <end position="67"/>
    </location>
</feature>
<dbReference type="AlphaFoldDB" id="A0AAD9E9Y0"/>
<reference evidence="2" key="1">
    <citation type="submission" date="2023-01" db="EMBL/GenBank/DDBJ databases">
        <title>Colletotrichum chrysophilum M932 genome sequence.</title>
        <authorList>
            <person name="Baroncelli R."/>
        </authorList>
    </citation>
    <scope>NUCLEOTIDE SEQUENCE</scope>
    <source>
        <strain evidence="2">M932</strain>
    </source>
</reference>
<name>A0AAD9E9Y0_9PEZI</name>
<keyword evidence="1" id="KW-0472">Membrane</keyword>
<comment type="caution">
    <text evidence="2">The sequence shown here is derived from an EMBL/GenBank/DDBJ whole genome shotgun (WGS) entry which is preliminary data.</text>
</comment>
<protein>
    <submittedName>
        <fullName evidence="2">Ankyrin repeat protein</fullName>
    </submittedName>
</protein>
<gene>
    <name evidence="2" type="ORF">CCHR01_17031</name>
</gene>
<proteinExistence type="predicted"/>
<keyword evidence="3" id="KW-1185">Reference proteome</keyword>
<organism evidence="2 3">
    <name type="scientific">Colletotrichum chrysophilum</name>
    <dbReference type="NCBI Taxonomy" id="1836956"/>
    <lineage>
        <taxon>Eukaryota</taxon>
        <taxon>Fungi</taxon>
        <taxon>Dikarya</taxon>
        <taxon>Ascomycota</taxon>
        <taxon>Pezizomycotina</taxon>
        <taxon>Sordariomycetes</taxon>
        <taxon>Hypocreomycetidae</taxon>
        <taxon>Glomerellales</taxon>
        <taxon>Glomerellaceae</taxon>
        <taxon>Colletotrichum</taxon>
        <taxon>Colletotrichum gloeosporioides species complex</taxon>
    </lineage>
</organism>
<keyword evidence="1" id="KW-0812">Transmembrane</keyword>
<evidence type="ECO:0000313" key="2">
    <source>
        <dbReference type="EMBL" id="KAK1840348.1"/>
    </source>
</evidence>
<accession>A0AAD9E9Y0</accession>
<dbReference type="EMBL" id="JAQOWY010000570">
    <property type="protein sequence ID" value="KAK1840348.1"/>
    <property type="molecule type" value="Genomic_DNA"/>
</dbReference>
<keyword evidence="1" id="KW-1133">Transmembrane helix</keyword>
<sequence length="338" mass="36945">MESIGQFDGDEFSNNLVSNLAPLLALFGEQVTTQFLGLSMGWVDNILLAMGPLGIITILISAIRIGGGRRLKSLVGRARETQAVAEQELLSSTSASVCELWNGEQVARLIGEPTGIVTVVAARDGKIYSLRDAFEARIITNKRNDNDNHGNQNDGVLKDILDFEANEAFLDLPPNLSLNARSKPVSPLELWAWATLGVVLQTSALAFLAVATYYFEWNKGKIPVAAYAYPCFVVGTATLTIGLLLCGHIIEGATLETDFMLSESAKDQGLRFVCLQEASTIGDQHYPSCAIFFAEEDGILRTSRRGYLKHGHTWYADLPPFWRPRGNRLLGAGLLQQL</sequence>
<feature type="transmembrane region" description="Helical" evidence="1">
    <location>
        <begin position="227"/>
        <end position="250"/>
    </location>
</feature>